<keyword evidence="2" id="KW-0106">Calcium</keyword>
<reference evidence="4 5" key="1">
    <citation type="journal article" date="2021" name="G3 (Bethesda)">
        <title>Improved contiguity of the threespine stickleback genome using long-read sequencing.</title>
        <authorList>
            <person name="Nath S."/>
            <person name="Shaw D.E."/>
            <person name="White M.A."/>
        </authorList>
    </citation>
    <scope>NUCLEOTIDE SEQUENCE [LARGE SCALE GENOMIC DNA]</scope>
    <source>
        <strain evidence="4 5">Lake Benthic</strain>
    </source>
</reference>
<dbReference type="InterPro" id="IPR018247">
    <property type="entry name" value="EF_Hand_1_Ca_BS"/>
</dbReference>
<dbReference type="SMART" id="SM00054">
    <property type="entry name" value="EFh"/>
    <property type="match status" value="2"/>
</dbReference>
<organism evidence="4 5">
    <name type="scientific">Gasterosteus aculeatus aculeatus</name>
    <name type="common">three-spined stickleback</name>
    <dbReference type="NCBI Taxonomy" id="481459"/>
    <lineage>
        <taxon>Eukaryota</taxon>
        <taxon>Metazoa</taxon>
        <taxon>Chordata</taxon>
        <taxon>Craniata</taxon>
        <taxon>Vertebrata</taxon>
        <taxon>Euteleostomi</taxon>
        <taxon>Actinopterygii</taxon>
        <taxon>Neopterygii</taxon>
        <taxon>Teleostei</taxon>
        <taxon>Neoteleostei</taxon>
        <taxon>Acanthomorphata</taxon>
        <taxon>Eupercaria</taxon>
        <taxon>Perciformes</taxon>
        <taxon>Cottioidei</taxon>
        <taxon>Gasterosteales</taxon>
        <taxon>Gasterosteidae</taxon>
        <taxon>Gasterosteus</taxon>
    </lineage>
</organism>
<evidence type="ECO:0000259" key="3">
    <source>
        <dbReference type="PROSITE" id="PS50222"/>
    </source>
</evidence>
<evidence type="ECO:0000313" key="5">
    <source>
        <dbReference type="Proteomes" id="UP000007635"/>
    </source>
</evidence>
<evidence type="ECO:0000256" key="2">
    <source>
        <dbReference type="ARBA" id="ARBA00022837"/>
    </source>
</evidence>
<dbReference type="Pfam" id="PF13499">
    <property type="entry name" value="EF-hand_7"/>
    <property type="match status" value="1"/>
</dbReference>
<reference evidence="4" key="2">
    <citation type="submission" date="2025-08" db="UniProtKB">
        <authorList>
            <consortium name="Ensembl"/>
        </authorList>
    </citation>
    <scope>IDENTIFICATION</scope>
</reference>
<feature type="domain" description="EF-hand" evidence="3">
    <location>
        <begin position="1"/>
        <end position="36"/>
    </location>
</feature>
<dbReference type="Ensembl" id="ENSGACT00000073655.1">
    <property type="protein sequence ID" value="ENSGACP00000051809.1"/>
    <property type="gene ID" value="ENSGACG00000010798.2"/>
</dbReference>
<protein>
    <submittedName>
        <fullName evidence="4">RAS and EF-hand domain containing 2</fullName>
    </submittedName>
</protein>
<accession>A0AAQ4QKL4</accession>
<sequence>MERLSLGRLFSACDVNKSGKIEYDDFTAVCRELNVSETEVRTLFDKFDPDEDGGIDYGRFASRFQEVSETLDFASLGARGGPWEEFESRIDAEAFLPESLREQLAHLYQAIHSSANTNLLQHYEEIIHSLISQSQDNRLECEQLETSIKRAMVNCCPLVAVNYRN</sequence>
<dbReference type="Gene3D" id="1.10.238.10">
    <property type="entry name" value="EF-hand"/>
    <property type="match status" value="1"/>
</dbReference>
<dbReference type="CDD" id="cd00051">
    <property type="entry name" value="EFh"/>
    <property type="match status" value="1"/>
</dbReference>
<evidence type="ECO:0000313" key="4">
    <source>
        <dbReference type="Ensembl" id="ENSGACP00000051809.1"/>
    </source>
</evidence>
<keyword evidence="5" id="KW-1185">Reference proteome</keyword>
<dbReference type="SUPFAM" id="SSF47473">
    <property type="entry name" value="EF-hand"/>
    <property type="match status" value="1"/>
</dbReference>
<dbReference type="GeneTree" id="ENSGT00940000165251"/>
<dbReference type="PROSITE" id="PS50222">
    <property type="entry name" value="EF_HAND_2"/>
    <property type="match status" value="1"/>
</dbReference>
<reference evidence="4" key="3">
    <citation type="submission" date="2025-09" db="UniProtKB">
        <authorList>
            <consortium name="Ensembl"/>
        </authorList>
    </citation>
    <scope>IDENTIFICATION</scope>
</reference>
<dbReference type="InterPro" id="IPR011992">
    <property type="entry name" value="EF-hand-dom_pair"/>
</dbReference>
<evidence type="ECO:0000256" key="1">
    <source>
        <dbReference type="ARBA" id="ARBA00022723"/>
    </source>
</evidence>
<keyword evidence="1" id="KW-0479">Metal-binding</keyword>
<dbReference type="Proteomes" id="UP000007635">
    <property type="component" value="Chromosome XIX"/>
</dbReference>
<dbReference type="PROSITE" id="PS00018">
    <property type="entry name" value="EF_HAND_1"/>
    <property type="match status" value="1"/>
</dbReference>
<dbReference type="AlphaFoldDB" id="A0AAQ4QKL4"/>
<proteinExistence type="predicted"/>
<name>A0AAQ4QKL4_GASAC</name>
<dbReference type="InterPro" id="IPR002048">
    <property type="entry name" value="EF_hand_dom"/>
</dbReference>
<dbReference type="GO" id="GO:0005509">
    <property type="term" value="F:calcium ion binding"/>
    <property type="evidence" value="ECO:0007669"/>
    <property type="project" value="InterPro"/>
</dbReference>